<sequence>MKPFNSNHPIRAWFINRALNHPHFNIILTIGLTLTVGSGISFLTIDDDMMAMLPKDLDSRISWDAVQDEFGSTEVVFIAFGKKGRSIINSESFAALWDVTAALQERSVIDEVTCITTMSRIDSDDGFMLISDLQPSRELNMLEIERIDYYLNQNPSIRKRVLSRDKEYFNIMVQPLADIPHDIMRNTVVAVGDSVLSDFEVHYGGTAYITGSVPALIRNDISVLLRVGLVIMAMVLMINLRNPFAVGLVFAVIVQSLIVMVGFMGWMVFLTGSESFHFAIINTSMPIILLTIANSDGVHFITKFFKEIRIRKDTVKALEVTMDSLLVPIFLTSITTIAAFLSLSLAPIEQMMGYGVCISAGIGYAFFLSSTFLPAAIRIKKWNMNSKAISRASMFENMISYFGRLVTSNPRSILAAGTIIAVVGIYGLLWLNVDVNIAGFFKPGTEFRDSIDFIDQEMTGTMDIRVRVEGPIKSPKLLKEMTGLQQMLEDNSKVTTSFSIADMVKQMHRVVMDNDPEFEMIPDERDKINNLFTMYSMSGDPDDFSTMVDYDYSVGLVTSLSRVMTTDEIVSTVDKIENYTQGLKSVEKASVTGMMVVLRDLVYLIVESSIISIVASVLIIGLIASVFFKRVLWGVMAIIPLSVAIIINFGFMGLAGISLSHVTALLASIIIGVGVDFAIHYISQYRRLAGRVEKNNLTRDVIDDVGYPIMLDSASNMAFGALLFSAFLPVQYIGGLMVFAMISTSIGTLTFLAAIAELLKDHLLEIET</sequence>
<feature type="transmembrane region" description="Helical" evidence="6">
    <location>
        <begin position="704"/>
        <end position="727"/>
    </location>
</feature>
<feature type="transmembrane region" description="Helical" evidence="6">
    <location>
        <begin position="352"/>
        <end position="377"/>
    </location>
</feature>
<dbReference type="EMBL" id="UINC01011283">
    <property type="protein sequence ID" value="SVA49860.1"/>
    <property type="molecule type" value="Genomic_DNA"/>
</dbReference>
<dbReference type="GO" id="GO:0005886">
    <property type="term" value="C:plasma membrane"/>
    <property type="evidence" value="ECO:0007669"/>
    <property type="project" value="UniProtKB-SubCell"/>
</dbReference>
<accession>A0A381WBG4</accession>
<keyword evidence="5 6" id="KW-0472">Membrane</keyword>
<feature type="transmembrane region" description="Helical" evidence="6">
    <location>
        <begin position="733"/>
        <end position="756"/>
    </location>
</feature>
<dbReference type="PANTHER" id="PTHR33406:SF13">
    <property type="entry name" value="MEMBRANE PROTEIN YDFJ"/>
    <property type="match status" value="1"/>
</dbReference>
<dbReference type="InterPro" id="IPR050545">
    <property type="entry name" value="Mycobact_MmpL"/>
</dbReference>
<feature type="transmembrane region" description="Helical" evidence="6">
    <location>
        <begin position="325"/>
        <end position="346"/>
    </location>
</feature>
<feature type="transmembrane region" description="Helical" evidence="6">
    <location>
        <begin position="223"/>
        <end position="240"/>
    </location>
</feature>
<evidence type="ECO:0000256" key="5">
    <source>
        <dbReference type="ARBA" id="ARBA00023136"/>
    </source>
</evidence>
<dbReference type="PANTHER" id="PTHR33406">
    <property type="entry name" value="MEMBRANE PROTEIN MJ1562-RELATED"/>
    <property type="match status" value="1"/>
</dbReference>
<feature type="transmembrane region" description="Helical" evidence="6">
    <location>
        <begin position="24"/>
        <end position="45"/>
    </location>
</feature>
<dbReference type="InterPro" id="IPR004869">
    <property type="entry name" value="MMPL_dom"/>
</dbReference>
<comment type="subcellular location">
    <subcellularLocation>
        <location evidence="1">Cell membrane</location>
        <topology evidence="1">Multi-pass membrane protein</topology>
    </subcellularLocation>
</comment>
<keyword evidence="2" id="KW-1003">Cell membrane</keyword>
<proteinExistence type="predicted"/>
<dbReference type="SUPFAM" id="SSF82866">
    <property type="entry name" value="Multidrug efflux transporter AcrB transmembrane domain"/>
    <property type="match status" value="2"/>
</dbReference>
<dbReference type="AlphaFoldDB" id="A0A381WBG4"/>
<evidence type="ECO:0000259" key="7">
    <source>
        <dbReference type="PROSITE" id="PS50156"/>
    </source>
</evidence>
<evidence type="ECO:0000256" key="1">
    <source>
        <dbReference type="ARBA" id="ARBA00004651"/>
    </source>
</evidence>
<feature type="transmembrane region" description="Helical" evidence="6">
    <location>
        <begin position="413"/>
        <end position="433"/>
    </location>
</feature>
<name>A0A381WBG4_9ZZZZ</name>
<keyword evidence="4 6" id="KW-1133">Transmembrane helix</keyword>
<dbReference type="Gene3D" id="1.20.1640.10">
    <property type="entry name" value="Multidrug efflux transporter AcrB transmembrane domain"/>
    <property type="match status" value="2"/>
</dbReference>
<dbReference type="InterPro" id="IPR000731">
    <property type="entry name" value="SSD"/>
</dbReference>
<evidence type="ECO:0000256" key="3">
    <source>
        <dbReference type="ARBA" id="ARBA00022692"/>
    </source>
</evidence>
<gene>
    <name evidence="8" type="ORF">METZ01_LOCUS102714</name>
</gene>
<keyword evidence="3 6" id="KW-0812">Transmembrane</keyword>
<protein>
    <recommendedName>
        <fullName evidence="7">SSD domain-containing protein</fullName>
    </recommendedName>
</protein>
<dbReference type="PROSITE" id="PS50156">
    <property type="entry name" value="SSD"/>
    <property type="match status" value="1"/>
</dbReference>
<dbReference type="Pfam" id="PF03176">
    <property type="entry name" value="MMPL"/>
    <property type="match status" value="2"/>
</dbReference>
<evidence type="ECO:0000256" key="2">
    <source>
        <dbReference type="ARBA" id="ARBA00022475"/>
    </source>
</evidence>
<organism evidence="8">
    <name type="scientific">marine metagenome</name>
    <dbReference type="NCBI Taxonomy" id="408172"/>
    <lineage>
        <taxon>unclassified sequences</taxon>
        <taxon>metagenomes</taxon>
        <taxon>ecological metagenomes</taxon>
    </lineage>
</organism>
<reference evidence="8" key="1">
    <citation type="submission" date="2018-05" db="EMBL/GenBank/DDBJ databases">
        <authorList>
            <person name="Lanie J.A."/>
            <person name="Ng W.-L."/>
            <person name="Kazmierczak K.M."/>
            <person name="Andrzejewski T.M."/>
            <person name="Davidsen T.M."/>
            <person name="Wayne K.J."/>
            <person name="Tettelin H."/>
            <person name="Glass J.I."/>
            <person name="Rusch D."/>
            <person name="Podicherti R."/>
            <person name="Tsui H.-C.T."/>
            <person name="Winkler M.E."/>
        </authorList>
    </citation>
    <scope>NUCLEOTIDE SEQUENCE</scope>
</reference>
<feature type="transmembrane region" description="Helical" evidence="6">
    <location>
        <begin position="246"/>
        <end position="269"/>
    </location>
</feature>
<feature type="transmembrane region" description="Helical" evidence="6">
    <location>
        <begin position="663"/>
        <end position="683"/>
    </location>
</feature>
<feature type="transmembrane region" description="Helical" evidence="6">
    <location>
        <begin position="601"/>
        <end position="624"/>
    </location>
</feature>
<evidence type="ECO:0000256" key="4">
    <source>
        <dbReference type="ARBA" id="ARBA00022989"/>
    </source>
</evidence>
<evidence type="ECO:0000313" key="8">
    <source>
        <dbReference type="EMBL" id="SVA49860.1"/>
    </source>
</evidence>
<feature type="transmembrane region" description="Helical" evidence="6">
    <location>
        <begin position="631"/>
        <end position="657"/>
    </location>
</feature>
<feature type="domain" description="SSD" evidence="7">
    <location>
        <begin position="248"/>
        <end position="379"/>
    </location>
</feature>
<evidence type="ECO:0000256" key="6">
    <source>
        <dbReference type="SAM" id="Phobius"/>
    </source>
</evidence>